<accession>A0ABN1VGR7</accession>
<keyword evidence="1" id="KW-0472">Membrane</keyword>
<keyword evidence="1" id="KW-0812">Transmembrane</keyword>
<protein>
    <submittedName>
        <fullName evidence="2">DUF389 domain-containing protein</fullName>
    </submittedName>
</protein>
<sequence>MTRVPRRARWGTGLRSGLAPELTAADIDRMAAKLFLTDRTRRSAFWVLLTLSAIISGTGVVADSTATVIGAMIVAPLMTPILGTAFAAVLSDRRRIVASIAVVLGGAVLVVVIGYALGLLVPGPIEADTNSQVAGRVSPRLIDLVSALATGVVGAFALVRSDVSDTLPGVAIAISLVPPLSVAGLTFESGAASQASGALLLFATNVAAIVATGTAMLAGRRVRAVAQASGWPTGKLGTRTIAVIAGFVVVVSLPLGVGSYHVVRQERTVAIARPAVERWAAERSWQITDLTYERGRIQITAIGRIVAADRQGLRRALDDAGLADVPARLSLVVGRTSDVAVSGR</sequence>
<keyword evidence="1" id="KW-1133">Transmembrane helix</keyword>
<evidence type="ECO:0000313" key="3">
    <source>
        <dbReference type="Proteomes" id="UP001500467"/>
    </source>
</evidence>
<gene>
    <name evidence="2" type="ORF">GCM10009675_31280</name>
</gene>
<dbReference type="Pfam" id="PF04087">
    <property type="entry name" value="DUF389"/>
    <property type="match status" value="1"/>
</dbReference>
<proteinExistence type="predicted"/>
<evidence type="ECO:0000313" key="2">
    <source>
        <dbReference type="EMBL" id="GAA1208973.1"/>
    </source>
</evidence>
<feature type="transmembrane region" description="Helical" evidence="1">
    <location>
        <begin position="240"/>
        <end position="263"/>
    </location>
</feature>
<dbReference type="InterPro" id="IPR005240">
    <property type="entry name" value="DUF389"/>
</dbReference>
<reference evidence="2 3" key="1">
    <citation type="journal article" date="2019" name="Int. J. Syst. Evol. Microbiol.">
        <title>The Global Catalogue of Microorganisms (GCM) 10K type strain sequencing project: providing services to taxonomists for standard genome sequencing and annotation.</title>
        <authorList>
            <consortium name="The Broad Institute Genomics Platform"/>
            <consortium name="The Broad Institute Genome Sequencing Center for Infectious Disease"/>
            <person name="Wu L."/>
            <person name="Ma J."/>
        </authorList>
    </citation>
    <scope>NUCLEOTIDE SEQUENCE [LARGE SCALE GENOMIC DNA]</scope>
    <source>
        <strain evidence="2 3">JCM 13022</strain>
    </source>
</reference>
<keyword evidence="3" id="KW-1185">Reference proteome</keyword>
<feature type="transmembrane region" description="Helical" evidence="1">
    <location>
        <begin position="68"/>
        <end position="90"/>
    </location>
</feature>
<feature type="transmembrane region" description="Helical" evidence="1">
    <location>
        <begin position="166"/>
        <end position="187"/>
    </location>
</feature>
<feature type="transmembrane region" description="Helical" evidence="1">
    <location>
        <begin position="43"/>
        <end position="62"/>
    </location>
</feature>
<dbReference type="PANTHER" id="PTHR20992:SF9">
    <property type="entry name" value="AT15442P-RELATED"/>
    <property type="match status" value="1"/>
</dbReference>
<feature type="transmembrane region" description="Helical" evidence="1">
    <location>
        <begin position="141"/>
        <end position="159"/>
    </location>
</feature>
<dbReference type="Proteomes" id="UP001500467">
    <property type="component" value="Unassembled WGS sequence"/>
</dbReference>
<name>A0ABN1VGR7_9PSEU</name>
<comment type="caution">
    <text evidence="2">The sequence shown here is derived from an EMBL/GenBank/DDBJ whole genome shotgun (WGS) entry which is preliminary data.</text>
</comment>
<evidence type="ECO:0000256" key="1">
    <source>
        <dbReference type="SAM" id="Phobius"/>
    </source>
</evidence>
<organism evidence="2 3">
    <name type="scientific">Prauserella alba</name>
    <dbReference type="NCBI Taxonomy" id="176898"/>
    <lineage>
        <taxon>Bacteria</taxon>
        <taxon>Bacillati</taxon>
        <taxon>Actinomycetota</taxon>
        <taxon>Actinomycetes</taxon>
        <taxon>Pseudonocardiales</taxon>
        <taxon>Pseudonocardiaceae</taxon>
        <taxon>Prauserella</taxon>
    </lineage>
</organism>
<dbReference type="RefSeq" id="WP_253853933.1">
    <property type="nucleotide sequence ID" value="NZ_BAAALM010000010.1"/>
</dbReference>
<dbReference type="EMBL" id="BAAALM010000010">
    <property type="protein sequence ID" value="GAA1208973.1"/>
    <property type="molecule type" value="Genomic_DNA"/>
</dbReference>
<dbReference type="PANTHER" id="PTHR20992">
    <property type="entry name" value="AT15442P-RELATED"/>
    <property type="match status" value="1"/>
</dbReference>
<feature type="transmembrane region" description="Helical" evidence="1">
    <location>
        <begin position="199"/>
        <end position="219"/>
    </location>
</feature>
<feature type="transmembrane region" description="Helical" evidence="1">
    <location>
        <begin position="97"/>
        <end position="121"/>
    </location>
</feature>